<organism evidence="3 4">
    <name type="scientific">Singulisphaera acidiphila (strain ATCC BAA-1392 / DSM 18658 / VKM B-2454 / MOB10)</name>
    <dbReference type="NCBI Taxonomy" id="886293"/>
    <lineage>
        <taxon>Bacteria</taxon>
        <taxon>Pseudomonadati</taxon>
        <taxon>Planctomycetota</taxon>
        <taxon>Planctomycetia</taxon>
        <taxon>Isosphaerales</taxon>
        <taxon>Isosphaeraceae</taxon>
        <taxon>Singulisphaera</taxon>
    </lineage>
</organism>
<proteinExistence type="predicted"/>
<dbReference type="InterPro" id="IPR011990">
    <property type="entry name" value="TPR-like_helical_dom_sf"/>
</dbReference>
<feature type="compositionally biased region" description="Polar residues" evidence="1">
    <location>
        <begin position="1"/>
        <end position="13"/>
    </location>
</feature>
<accession>L0D8Z1</accession>
<dbReference type="SUPFAM" id="SSF48452">
    <property type="entry name" value="TPR-like"/>
    <property type="match status" value="1"/>
</dbReference>
<evidence type="ECO:0000256" key="2">
    <source>
        <dbReference type="SAM" id="Phobius"/>
    </source>
</evidence>
<evidence type="ECO:0008006" key="5">
    <source>
        <dbReference type="Google" id="ProtNLM"/>
    </source>
</evidence>
<keyword evidence="2" id="KW-0812">Transmembrane</keyword>
<keyword evidence="2" id="KW-1133">Transmembrane helix</keyword>
<keyword evidence="4" id="KW-1185">Reference proteome</keyword>
<sequence>MSSPSDQRNNTDSLEAALNSGPRPKALSSRRGFKIGAVALTLVVLTAAGYSIAQSLREADWLFALGPQQASGAANQAKDQAAAALAVEDPSERSELQVFANQPGGETILFLTEPGKMIQFRPGHYGNHSRLAREIVRQAVLLAAREELNVTVRDASIGDPSPQGQPSTVVEVAALCAREKTAIRLSRGQGEKRDVLFERTLRDSERLNDYLTLTKNAEAAARDGLPEVLTKLGVKGKAVPKKGDGRLSAELDDQLLKMSFISQFAAIRQLHEMIRTDGSSPWRLHGLARGYANLGVLTDFQWDGAGQAYKARALLYAQRDVAARPGAPVARWNRAYAATMAGIPILALNDLDAASRFAKGMAESTRPAPPPWVELLDAHCHFAVEKLAKLRNGSVAELGALLSVMAVEHPSRTDVALRAAREAIVANPECFRAHDALCNVGGVANLHRATIMAPQILTEVIPQRIAELPGVPEVVRKTIQGDQDEVALTRALDAAADPARDPAEPSWGALARIIRETRFVCTYRRLDFMANHWNVPTDEYWEDARPLVAEHRFCPFLEALARRTPDHAEILAFAEKLDTTNLGLNASAIEQLFVKKMPPDLKPKFYGITPFLSDWNTHDLSLALLYYRERRAADYAHKLLSVSPNAPYAMGMLVDYAWDEAEKKVDDWRKQVGDHPSLIGPLARRYDKLGRMDEAEVLLKRYIELSPDPWAYRLLADREKARGNLARWKEILDEYLAKVEDHGLDHAKVRVEIAESLMATGLYEAARPYADAAAESWAEWAMRTAQRCAEGQMDWPAAEKWAQARAMRYPGNSGYDWIEFCVRTGEGHPAEASDFTLALLQRMGDQAGDQIVVPRAALLIAKGEPGKTFDSLQRLIKAEAENPSGDQAAWVTLLAAAGQAGDAKLLDATAEQFLAKYKTTSPKFSAILAKLREAIAKGDPNTLDQKSVDALIEETEVVSRVGPALVVASYLAGAEQHEKAKPYWKQAAEKGESFFWWRLIADGQLRQRAR</sequence>
<dbReference type="Proteomes" id="UP000010798">
    <property type="component" value="Chromosome"/>
</dbReference>
<feature type="region of interest" description="Disordered" evidence="1">
    <location>
        <begin position="1"/>
        <end position="27"/>
    </location>
</feature>
<dbReference type="RefSeq" id="WP_015244476.1">
    <property type="nucleotide sequence ID" value="NC_019892.1"/>
</dbReference>
<protein>
    <recommendedName>
        <fullName evidence="5">Tetratricopeptide repeat protein</fullName>
    </recommendedName>
</protein>
<evidence type="ECO:0000313" key="4">
    <source>
        <dbReference type="Proteomes" id="UP000010798"/>
    </source>
</evidence>
<evidence type="ECO:0000256" key="1">
    <source>
        <dbReference type="SAM" id="MobiDB-lite"/>
    </source>
</evidence>
<feature type="transmembrane region" description="Helical" evidence="2">
    <location>
        <begin position="33"/>
        <end position="53"/>
    </location>
</feature>
<reference evidence="3 4" key="1">
    <citation type="submission" date="2012-02" db="EMBL/GenBank/DDBJ databases">
        <title>Complete sequence of chromosome of Singulisphaera acidiphila DSM 18658.</title>
        <authorList>
            <consortium name="US DOE Joint Genome Institute (JGI-PGF)"/>
            <person name="Lucas S."/>
            <person name="Copeland A."/>
            <person name="Lapidus A."/>
            <person name="Glavina del Rio T."/>
            <person name="Dalin E."/>
            <person name="Tice H."/>
            <person name="Bruce D."/>
            <person name="Goodwin L."/>
            <person name="Pitluck S."/>
            <person name="Peters L."/>
            <person name="Ovchinnikova G."/>
            <person name="Chertkov O."/>
            <person name="Kyrpides N."/>
            <person name="Mavromatis K."/>
            <person name="Ivanova N."/>
            <person name="Brettin T."/>
            <person name="Detter J.C."/>
            <person name="Han C."/>
            <person name="Larimer F."/>
            <person name="Land M."/>
            <person name="Hauser L."/>
            <person name="Markowitz V."/>
            <person name="Cheng J.-F."/>
            <person name="Hugenholtz P."/>
            <person name="Woyke T."/>
            <person name="Wu D."/>
            <person name="Tindall B."/>
            <person name="Pomrenke H."/>
            <person name="Brambilla E."/>
            <person name="Klenk H.-P."/>
            <person name="Eisen J.A."/>
        </authorList>
    </citation>
    <scope>NUCLEOTIDE SEQUENCE [LARGE SCALE GENOMIC DNA]</scope>
    <source>
        <strain evidence="4">ATCC BAA-1392 / DSM 18658 / VKM B-2454 / MOB10</strain>
    </source>
</reference>
<dbReference type="eggNOG" id="COG4783">
    <property type="taxonomic scope" value="Bacteria"/>
</dbReference>
<evidence type="ECO:0000313" key="3">
    <source>
        <dbReference type="EMBL" id="AGA25298.1"/>
    </source>
</evidence>
<keyword evidence="2" id="KW-0472">Membrane</keyword>
<dbReference type="EMBL" id="CP003364">
    <property type="protein sequence ID" value="AGA25298.1"/>
    <property type="molecule type" value="Genomic_DNA"/>
</dbReference>
<dbReference type="Gene3D" id="1.25.40.10">
    <property type="entry name" value="Tetratricopeptide repeat domain"/>
    <property type="match status" value="1"/>
</dbReference>
<dbReference type="AlphaFoldDB" id="L0D8Z1"/>
<dbReference type="HOGENOM" id="CLU_297870_0_0_0"/>
<dbReference type="KEGG" id="saci:Sinac_0893"/>
<gene>
    <name evidence="3" type="ordered locus">Sinac_0893</name>
</gene>
<name>L0D8Z1_SINAD</name>
<dbReference type="OrthoDB" id="213842at2"/>